<evidence type="ECO:0000313" key="4">
    <source>
        <dbReference type="Proteomes" id="UP001430193"/>
    </source>
</evidence>
<dbReference type="PANTHER" id="PTHR38731">
    <property type="entry name" value="LIPL45-RELATED LIPOPROTEIN-RELATED"/>
    <property type="match status" value="1"/>
</dbReference>
<accession>A0ABS2KGQ1</accession>
<keyword evidence="4" id="KW-1185">Reference proteome</keyword>
<dbReference type="Pfam" id="PF04773">
    <property type="entry name" value="FecR"/>
    <property type="match status" value="1"/>
</dbReference>
<evidence type="ECO:0000313" key="3">
    <source>
        <dbReference type="EMBL" id="MBM7130274.1"/>
    </source>
</evidence>
<proteinExistence type="predicted"/>
<dbReference type="Pfam" id="PF20245">
    <property type="entry name" value="DUF6600"/>
    <property type="match status" value="1"/>
</dbReference>
<name>A0ABS2KGQ1_9GAMM</name>
<dbReference type="EMBL" id="JADIKF010000039">
    <property type="protein sequence ID" value="MBM7130274.1"/>
    <property type="molecule type" value="Genomic_DNA"/>
</dbReference>
<dbReference type="InterPro" id="IPR046535">
    <property type="entry name" value="DUF6600"/>
</dbReference>
<feature type="region of interest" description="Disordered" evidence="1">
    <location>
        <begin position="577"/>
        <end position="657"/>
    </location>
</feature>
<organism evidence="3 4">
    <name type="scientific">Dyella mobilis</name>
    <dbReference type="NCBI Taxonomy" id="1849582"/>
    <lineage>
        <taxon>Bacteria</taxon>
        <taxon>Pseudomonadati</taxon>
        <taxon>Pseudomonadota</taxon>
        <taxon>Gammaproteobacteria</taxon>
        <taxon>Lysobacterales</taxon>
        <taxon>Rhodanobacteraceae</taxon>
        <taxon>Dyella</taxon>
    </lineage>
</organism>
<dbReference type="RefSeq" id="WP_204631872.1">
    <property type="nucleotide sequence ID" value="NZ_BSOC01000002.1"/>
</dbReference>
<dbReference type="PANTHER" id="PTHR38731:SF3">
    <property type="entry name" value="BLL6125 PROTEIN"/>
    <property type="match status" value="1"/>
</dbReference>
<evidence type="ECO:0000256" key="1">
    <source>
        <dbReference type="SAM" id="MobiDB-lite"/>
    </source>
</evidence>
<evidence type="ECO:0000259" key="2">
    <source>
        <dbReference type="Pfam" id="PF04773"/>
    </source>
</evidence>
<feature type="compositionally biased region" description="Basic and acidic residues" evidence="1">
    <location>
        <begin position="580"/>
        <end position="595"/>
    </location>
</feature>
<dbReference type="InterPro" id="IPR006860">
    <property type="entry name" value="FecR"/>
</dbReference>
<gene>
    <name evidence="3" type="ORF">ISS99_12100</name>
</gene>
<sequence>MHEPHAFFSRRWQVLFAGVLLIFAGLARAQSGDGQGTEANDPPTRVARLSFAGGDLGLLPAGSTAWTAADVNRPLTNGDKLSGGPGARAELDLGGAALRINGQSDIGILNLNGQTGQFELTQGTLNLTVRNIDQGSTYEIDTPTLALVINQPGSFRVDVAADGNSTVVSVNDGLAMVYGQNQAQRDVYSGRRYQFNDSSLNDVTVSDITGSDAFDLWCSNLDTQEASQASAQYVSDDVVGGDDLNGWGNWEEDEDYGPVWYPVNVVAGWAPYRFGHWVWIAPWGWTWVDSLPWGFAPYHYGRWAFLHNHWGWIPGPRHARPIYAPALVAFVGAGAGRPVGWFPLGPRDVYSPWYRASHNYYTSVNLANLGAGHDGDQTGLIDRIHNQYGLYQSGRTAAGTSYAYRNTPAALTAVSAQAFANAHDVRGNQVRLDPQQLATAAMMAPTALQRPGGGSFGQPRLIDGRSLPSAGFNRQVVAIGHPATAITTTASTRAGLPTSNVRVLDIRPRPQAISRVQASGGAEATQTSRFTAPTQISPPAAEQPPSRPATLPQIPHFESAQQIKPVEQVPRYQPATRSFAPREENPEQARYEAVQRSHSYVPEQRAQQVNPSYQPYARPDTPRPELQTRFQPETHPQSSPHPHASAPTPAHGEGNQH</sequence>
<feature type="compositionally biased region" description="Polar residues" evidence="1">
    <location>
        <begin position="524"/>
        <end position="537"/>
    </location>
</feature>
<protein>
    <submittedName>
        <fullName evidence="3">FecR domain-containing protein</fullName>
    </submittedName>
</protein>
<feature type="compositionally biased region" description="Low complexity" evidence="1">
    <location>
        <begin position="634"/>
        <end position="651"/>
    </location>
</feature>
<feature type="region of interest" description="Disordered" evidence="1">
    <location>
        <begin position="515"/>
        <end position="552"/>
    </location>
</feature>
<comment type="caution">
    <text evidence="3">The sequence shown here is derived from an EMBL/GenBank/DDBJ whole genome shotgun (WGS) entry which is preliminary data.</text>
</comment>
<reference evidence="3" key="1">
    <citation type="submission" date="2020-10" db="EMBL/GenBank/DDBJ databases">
        <title>Phylogeny of dyella-like bacteria.</title>
        <authorList>
            <person name="Fu J."/>
        </authorList>
    </citation>
    <scope>NUCLEOTIDE SEQUENCE</scope>
    <source>
        <strain evidence="3">DHON07</strain>
    </source>
</reference>
<dbReference type="Proteomes" id="UP001430193">
    <property type="component" value="Unassembled WGS sequence"/>
</dbReference>
<feature type="domain" description="FecR protein" evidence="2">
    <location>
        <begin position="81"/>
        <end position="174"/>
    </location>
</feature>